<dbReference type="InterPro" id="IPR004995">
    <property type="entry name" value="Spore_Ger"/>
</dbReference>
<dbReference type="PANTHER" id="PTHR22550:SF16">
    <property type="entry name" value="SPORE GERMINATION PROTEIN"/>
    <property type="match status" value="1"/>
</dbReference>
<dbReference type="InterPro" id="IPR050768">
    <property type="entry name" value="UPF0353/GerABKA_families"/>
</dbReference>
<evidence type="ECO:0000256" key="1">
    <source>
        <dbReference type="ARBA" id="ARBA00005278"/>
    </source>
</evidence>
<proteinExistence type="inferred from homology"/>
<accession>A0ABS6F4S6</accession>
<gene>
    <name evidence="4" type="ORF">KQI89_16840</name>
</gene>
<dbReference type="Proteomes" id="UP000736583">
    <property type="component" value="Unassembled WGS sequence"/>
</dbReference>
<dbReference type="RefSeq" id="WP_216458066.1">
    <property type="nucleotide sequence ID" value="NZ_JAHLQL010000010.1"/>
</dbReference>
<feature type="transmembrane region" description="Helical" evidence="3">
    <location>
        <begin position="284"/>
        <end position="306"/>
    </location>
</feature>
<dbReference type="Pfam" id="PF03323">
    <property type="entry name" value="GerA"/>
    <property type="match status" value="1"/>
</dbReference>
<sequence>MDILLNKLNSIVEELGVKNEVVSKRFVIGKNKINSMLVYINGLSDKTVIDRDILNPLMTKINVDIEITANMVENICENFIPISNTKVSSDINEVIEEIKSGKSIIFFQYSDQFIILDTVGGVYRTISDPENESSVRGTREGFVENLEVNVSILKRNLKDKNLRSEMLKIGKRSETNVCLLYIDDIVDKAILEELKDRLNKIDVDSIIDTGTVAQYIEDNTFSPFPQFYTTERPDIVQANMLQGKIALVISGVPNIMTAPAVFFEFFQAVEDYNQRTLVSNLTRFLRSLSIFLIITMSPLYLTLISYNVELVPIKFILPIVQSRSGIALTPFLEILFIELVVEFLREGGLRLPTRIAQTLSIVGGIIIGNTAVQSKVVSPSTLLVVGTSVVATFLIPNYQMSLSIRFLRFPMLILANAMGFLGLSVGWFFIVVHLCSLTSLGVPYLSFYSSDMKDILIRAPLWQMNLRPKSTPINDMVRQKNFRNLFRRNKNE</sequence>
<keyword evidence="3" id="KW-1133">Transmembrane helix</keyword>
<feature type="transmembrane region" description="Helical" evidence="3">
    <location>
        <begin position="326"/>
        <end position="344"/>
    </location>
</feature>
<protein>
    <submittedName>
        <fullName evidence="4">Spore germination protein</fullName>
    </submittedName>
</protein>
<evidence type="ECO:0000313" key="4">
    <source>
        <dbReference type="EMBL" id="MBU5593410.1"/>
    </source>
</evidence>
<reference evidence="4 5" key="1">
    <citation type="submission" date="2021-06" db="EMBL/GenBank/DDBJ databases">
        <authorList>
            <person name="Sun Q."/>
            <person name="Li D."/>
        </authorList>
    </citation>
    <scope>NUCLEOTIDE SEQUENCE [LARGE SCALE GENOMIC DNA]</scope>
    <source>
        <strain evidence="4 5">MSJ-4</strain>
    </source>
</reference>
<feature type="transmembrane region" description="Helical" evidence="3">
    <location>
        <begin position="376"/>
        <end position="395"/>
    </location>
</feature>
<comment type="similarity">
    <text evidence="1">Belongs to the GerABKA family.</text>
</comment>
<dbReference type="PANTHER" id="PTHR22550">
    <property type="entry name" value="SPORE GERMINATION PROTEIN"/>
    <property type="match status" value="1"/>
</dbReference>
<name>A0ABS6F4S6_9CLOT</name>
<evidence type="ECO:0000313" key="5">
    <source>
        <dbReference type="Proteomes" id="UP000736583"/>
    </source>
</evidence>
<comment type="caution">
    <text evidence="4">The sequence shown here is derived from an EMBL/GenBank/DDBJ whole genome shotgun (WGS) entry which is preliminary data.</text>
</comment>
<dbReference type="EMBL" id="JAHLQL010000010">
    <property type="protein sequence ID" value="MBU5593410.1"/>
    <property type="molecule type" value="Genomic_DNA"/>
</dbReference>
<evidence type="ECO:0000256" key="3">
    <source>
        <dbReference type="SAM" id="Phobius"/>
    </source>
</evidence>
<organism evidence="4 5">
    <name type="scientific">Clostridium simiarum</name>
    <dbReference type="NCBI Taxonomy" id="2841506"/>
    <lineage>
        <taxon>Bacteria</taxon>
        <taxon>Bacillati</taxon>
        <taxon>Bacillota</taxon>
        <taxon>Clostridia</taxon>
        <taxon>Eubacteriales</taxon>
        <taxon>Clostridiaceae</taxon>
        <taxon>Clostridium</taxon>
    </lineage>
</organism>
<dbReference type="PIRSF" id="PIRSF005690">
    <property type="entry name" value="GerBA"/>
    <property type="match status" value="1"/>
</dbReference>
<keyword evidence="5" id="KW-1185">Reference proteome</keyword>
<keyword evidence="2 3" id="KW-0472">Membrane</keyword>
<keyword evidence="3" id="KW-0812">Transmembrane</keyword>
<feature type="transmembrane region" description="Helical" evidence="3">
    <location>
        <begin position="402"/>
        <end position="421"/>
    </location>
</feature>
<evidence type="ECO:0000256" key="2">
    <source>
        <dbReference type="ARBA" id="ARBA00023136"/>
    </source>
</evidence>